<dbReference type="PRINTS" id="PR00081">
    <property type="entry name" value="GDHRDH"/>
</dbReference>
<dbReference type="PANTHER" id="PTHR43669:SF3">
    <property type="entry name" value="ALCOHOL DEHYDROGENASE, PUTATIVE (AFU_ORTHOLOGUE AFUA_3G03445)-RELATED"/>
    <property type="match status" value="1"/>
</dbReference>
<dbReference type="GO" id="GO:0016491">
    <property type="term" value="F:oxidoreductase activity"/>
    <property type="evidence" value="ECO:0007669"/>
    <property type="project" value="UniProtKB-KW"/>
</dbReference>
<dbReference type="EMBL" id="CP042304">
    <property type="protein sequence ID" value="QDZ09500.1"/>
    <property type="molecule type" value="Genomic_DNA"/>
</dbReference>
<dbReference type="SMART" id="SM01007">
    <property type="entry name" value="Aldolase_II"/>
    <property type="match status" value="1"/>
</dbReference>
<dbReference type="RefSeq" id="WP_146288311.1">
    <property type="nucleotide sequence ID" value="NZ_CP042304.1"/>
</dbReference>
<dbReference type="PANTHER" id="PTHR43669">
    <property type="entry name" value="5-KETO-D-GLUCONATE 5-REDUCTASE"/>
    <property type="match status" value="1"/>
</dbReference>
<comment type="similarity">
    <text evidence="1">Belongs to the short-chain dehydrogenases/reductases (SDR) family.</text>
</comment>
<dbReference type="SUPFAM" id="SSF53639">
    <property type="entry name" value="AraD/HMP-PK domain-like"/>
    <property type="match status" value="1"/>
</dbReference>
<dbReference type="Pfam" id="PF13561">
    <property type="entry name" value="adh_short_C2"/>
    <property type="match status" value="1"/>
</dbReference>
<dbReference type="InterPro" id="IPR001303">
    <property type="entry name" value="Aldolase_II/adducin_N"/>
</dbReference>
<dbReference type="InterPro" id="IPR036409">
    <property type="entry name" value="Aldolase_II/adducin_N_sf"/>
</dbReference>
<dbReference type="AlphaFoldDB" id="A0A5B8LQJ8"/>
<protein>
    <submittedName>
        <fullName evidence="4">Bifunctional aldolase/short-chain dehydrogenase</fullName>
    </submittedName>
</protein>
<evidence type="ECO:0000259" key="3">
    <source>
        <dbReference type="SMART" id="SM01007"/>
    </source>
</evidence>
<dbReference type="KEGG" id="dea:FPZ08_01310"/>
<dbReference type="Gene3D" id="3.40.225.10">
    <property type="entry name" value="Class II aldolase/adducin N-terminal domain"/>
    <property type="match status" value="1"/>
</dbReference>
<evidence type="ECO:0000256" key="1">
    <source>
        <dbReference type="ARBA" id="ARBA00006484"/>
    </source>
</evidence>
<accession>A0A5B8LQJ8</accession>
<dbReference type="NCBIfam" id="NF006192">
    <property type="entry name" value="PRK08324.1-6"/>
    <property type="match status" value="1"/>
</dbReference>
<evidence type="ECO:0000313" key="4">
    <source>
        <dbReference type="EMBL" id="QDZ09500.1"/>
    </source>
</evidence>
<evidence type="ECO:0000256" key="2">
    <source>
        <dbReference type="ARBA" id="ARBA00023002"/>
    </source>
</evidence>
<gene>
    <name evidence="4" type="ORF">FPZ08_01310</name>
</gene>
<dbReference type="Pfam" id="PF00596">
    <property type="entry name" value="Aldolase_II"/>
    <property type="match status" value="1"/>
</dbReference>
<dbReference type="InterPro" id="IPR036291">
    <property type="entry name" value="NAD(P)-bd_dom_sf"/>
</dbReference>
<dbReference type="SUPFAM" id="SSF51735">
    <property type="entry name" value="NAD(P)-binding Rossmann-fold domains"/>
    <property type="match status" value="1"/>
</dbReference>
<dbReference type="Gene3D" id="3.40.50.720">
    <property type="entry name" value="NAD(P)-binding Rossmann-like Domain"/>
    <property type="match status" value="1"/>
</dbReference>
<name>A0A5B8LQJ8_9HYPH</name>
<reference evidence="4 5" key="1">
    <citation type="submission" date="2019-07" db="EMBL/GenBank/DDBJ databases">
        <title>Full genome sequence of Devosia sp. Gsoil 520.</title>
        <authorList>
            <person name="Im W.-T."/>
        </authorList>
    </citation>
    <scope>NUCLEOTIDE SEQUENCE [LARGE SCALE GENOMIC DNA]</scope>
    <source>
        <strain evidence="4 5">Gsoil 520</strain>
    </source>
</reference>
<feature type="domain" description="Class II aldolase/adducin N-terminal" evidence="3">
    <location>
        <begin position="29"/>
        <end position="227"/>
    </location>
</feature>
<dbReference type="InterPro" id="IPR002347">
    <property type="entry name" value="SDR_fam"/>
</dbReference>
<keyword evidence="5" id="KW-1185">Reference proteome</keyword>
<proteinExistence type="inferred from homology"/>
<sequence length="669" mass="70720">MTVSTWSDEEANRLVATLHAQGVNRDIALEIYATRQLGLDPSLVLHGGGNTSVKTAWTDIDGREVDVLCVKGSGADMGTIGLGGMPLMRIAELVRLIDIAQLSDDHLVMLQRRMLLDPAAPSPSIEALLHGIIPQKFVNHTHANAIVSLTNQPRGEDLVRELFPDALIVPYVMPGFDLAKATYSALAGQPDADGIILLKHGIFTFSDDARDAYERMIAMVDKAERRLSQGRSKPFASITLPHALADASQIAPILRGAIAIPGEIDDVSRRFVLEHRASPEILEFCNAPGLQSLVSRGNATPEHVLRIKRTGVALPAPRQDALDAFRQAVEAAVAAYSDDYRQYFGRNAARAAEPKTMLDTMPRVFYVPGIGLFAAGPTKKAAAAAADVAEATVEVITRAEGIDRFESLSEADLFDIEYWSLEQAKLAKAQVKPLTGQVAVITGGAGSVGSAIATALKAEGAEIALFDLGGPSLEKEAARLGALGVACDVTDVGSVDAAVARTAAHFGGVDILVSNAGIASQGRVAEVSDDVFRRDFDVNFWGHQSVARAVVKVMEQQGNGGALLFNLAKQAVRSGPYETSIAALLALVQQYAIEHGASGITANAVHSDGVHAGLMAPPITANGHVRSNLIGREVTTTDVADAFVYLAKARVCTGVVLSIDGGNVGAMMR</sequence>
<dbReference type="Proteomes" id="UP000315364">
    <property type="component" value="Chromosome"/>
</dbReference>
<keyword evidence="2" id="KW-0560">Oxidoreductase</keyword>
<dbReference type="OrthoDB" id="9774430at2"/>
<organism evidence="4 5">
    <name type="scientific">Devosia ginsengisoli</name>
    <dbReference type="NCBI Taxonomy" id="400770"/>
    <lineage>
        <taxon>Bacteria</taxon>
        <taxon>Pseudomonadati</taxon>
        <taxon>Pseudomonadota</taxon>
        <taxon>Alphaproteobacteria</taxon>
        <taxon>Hyphomicrobiales</taxon>
        <taxon>Devosiaceae</taxon>
        <taxon>Devosia</taxon>
    </lineage>
</organism>
<evidence type="ECO:0000313" key="5">
    <source>
        <dbReference type="Proteomes" id="UP000315364"/>
    </source>
</evidence>